<dbReference type="AlphaFoldDB" id="A0A9W6UUT6"/>
<sequence length="189" mass="19905">MIASPPSRTARSAIFAVVCVCLTALGHRTASGEPMSPDALLWGFFGVWAVALPLAGHERSLPTILGGLLGGQFVLHALFSTGELHYHHHHCSAHPVSAAGHGGTAMTVAHLLAAGASAWWLRRGERAAWRLARLAASVLLRPLWLTFSAPAPQAPRAAVPRTQSSAPPRIAPLRHVLVLRGPPAPVPGR</sequence>
<accession>A0A9W6UUT6</accession>
<keyword evidence="1" id="KW-0812">Transmembrane</keyword>
<feature type="transmembrane region" description="Helical" evidence="1">
    <location>
        <begin position="99"/>
        <end position="121"/>
    </location>
</feature>
<proteinExistence type="predicted"/>
<dbReference type="RefSeq" id="WP_067910907.1">
    <property type="nucleotide sequence ID" value="NZ_BSRZ01000002.1"/>
</dbReference>
<dbReference type="EMBL" id="BSRZ01000002">
    <property type="protein sequence ID" value="GLW63198.1"/>
    <property type="molecule type" value="Genomic_DNA"/>
</dbReference>
<keyword evidence="1" id="KW-1133">Transmembrane helix</keyword>
<keyword evidence="1" id="KW-0472">Membrane</keyword>
<comment type="caution">
    <text evidence="2">The sequence shown here is derived from an EMBL/GenBank/DDBJ whole genome shotgun (WGS) entry which is preliminary data.</text>
</comment>
<keyword evidence="3" id="KW-1185">Reference proteome</keyword>
<protein>
    <submittedName>
        <fullName evidence="2">Uncharacterized protein</fullName>
    </submittedName>
</protein>
<gene>
    <name evidence="2" type="ORF">Arub01_14420</name>
</gene>
<feature type="transmembrane region" description="Helical" evidence="1">
    <location>
        <begin position="40"/>
        <end position="56"/>
    </location>
</feature>
<feature type="transmembrane region" description="Helical" evidence="1">
    <location>
        <begin position="63"/>
        <end position="79"/>
    </location>
</feature>
<name>A0A9W6UUT6_9ACTN</name>
<reference evidence="2" key="1">
    <citation type="submission" date="2023-02" db="EMBL/GenBank/DDBJ databases">
        <title>Actinomadura rubrobrunea NBRC 14622.</title>
        <authorList>
            <person name="Ichikawa N."/>
            <person name="Sato H."/>
            <person name="Tonouchi N."/>
        </authorList>
    </citation>
    <scope>NUCLEOTIDE SEQUENCE</scope>
    <source>
        <strain evidence="2">NBRC 14622</strain>
    </source>
</reference>
<organism evidence="2 3">
    <name type="scientific">Actinomadura rubrobrunea</name>
    <dbReference type="NCBI Taxonomy" id="115335"/>
    <lineage>
        <taxon>Bacteria</taxon>
        <taxon>Bacillati</taxon>
        <taxon>Actinomycetota</taxon>
        <taxon>Actinomycetes</taxon>
        <taxon>Streptosporangiales</taxon>
        <taxon>Thermomonosporaceae</taxon>
        <taxon>Actinomadura</taxon>
    </lineage>
</organism>
<evidence type="ECO:0000313" key="2">
    <source>
        <dbReference type="EMBL" id="GLW63198.1"/>
    </source>
</evidence>
<evidence type="ECO:0000256" key="1">
    <source>
        <dbReference type="SAM" id="Phobius"/>
    </source>
</evidence>
<dbReference type="Proteomes" id="UP001165124">
    <property type="component" value="Unassembled WGS sequence"/>
</dbReference>
<evidence type="ECO:0000313" key="3">
    <source>
        <dbReference type="Proteomes" id="UP001165124"/>
    </source>
</evidence>